<dbReference type="Proteomes" id="UP000036367">
    <property type="component" value="Unassembled WGS sequence"/>
</dbReference>
<proteinExistence type="predicted"/>
<dbReference type="PANTHER" id="PTHR28008:SF1">
    <property type="entry name" value="DOMAIN PROTEIN, PUTATIVE (AFU_ORTHOLOGUE AFUA_3G10980)-RELATED"/>
    <property type="match status" value="1"/>
</dbReference>
<dbReference type="AlphaFoldDB" id="A0A0J1BI43"/>
<keyword evidence="1" id="KW-0812">Transmembrane</keyword>
<accession>A0A0J1BI43</accession>
<keyword evidence="4" id="KW-1185">Reference proteome</keyword>
<protein>
    <submittedName>
        <fullName evidence="3">VanZ family protein</fullName>
    </submittedName>
</protein>
<dbReference type="InterPro" id="IPR006976">
    <property type="entry name" value="VanZ-like"/>
</dbReference>
<sequence>MQPVTKFRLLGFRLAVIALVAYWVAIFVGTHLPKMPQSLPSVNDKVMHFTAFFGLAMLLCYCTNSSRVWRRFSIIVAMCLVYACVDELSQALVRGRHSDPMDFLADAAGTLTAVFLYAAVRWAWLSHRERSDSVHSPSAT</sequence>
<dbReference type="PANTHER" id="PTHR28008">
    <property type="entry name" value="DOMAIN PROTEIN, PUTATIVE (AFU_ORTHOLOGUE AFUA_3G10980)-RELATED"/>
    <property type="match status" value="1"/>
</dbReference>
<dbReference type="PATRIC" id="fig|595434.4.peg.1971"/>
<keyword evidence="1" id="KW-0472">Membrane</keyword>
<evidence type="ECO:0000313" key="3">
    <source>
        <dbReference type="EMBL" id="KLU06207.1"/>
    </source>
</evidence>
<feature type="transmembrane region" description="Helical" evidence="1">
    <location>
        <begin position="104"/>
        <end position="124"/>
    </location>
</feature>
<dbReference type="OrthoDB" id="288647at2"/>
<feature type="transmembrane region" description="Helical" evidence="1">
    <location>
        <begin position="45"/>
        <end position="62"/>
    </location>
</feature>
<keyword evidence="1" id="KW-1133">Transmembrane helix</keyword>
<dbReference type="STRING" id="595434.RISK_002058"/>
<feature type="transmembrane region" description="Helical" evidence="1">
    <location>
        <begin position="74"/>
        <end position="92"/>
    </location>
</feature>
<feature type="transmembrane region" description="Helical" evidence="1">
    <location>
        <begin position="12"/>
        <end position="33"/>
    </location>
</feature>
<evidence type="ECO:0000259" key="2">
    <source>
        <dbReference type="Pfam" id="PF04892"/>
    </source>
</evidence>
<dbReference type="RefSeq" id="WP_047813797.1">
    <property type="nucleotide sequence ID" value="NZ_LECT01000016.1"/>
</dbReference>
<dbReference type="Pfam" id="PF04892">
    <property type="entry name" value="VanZ"/>
    <property type="match status" value="1"/>
</dbReference>
<gene>
    <name evidence="3" type="ORF">RISK_002058</name>
</gene>
<name>A0A0J1BI43_RHOIS</name>
<reference evidence="3" key="1">
    <citation type="submission" date="2015-05" db="EMBL/GenBank/DDBJ databases">
        <title>Permanent draft genome of Rhodopirellula islandicus K833.</title>
        <authorList>
            <person name="Kizina J."/>
            <person name="Richter M."/>
            <person name="Glockner F.O."/>
            <person name="Harder J."/>
        </authorList>
    </citation>
    <scope>NUCLEOTIDE SEQUENCE [LARGE SCALE GENOMIC DNA]</scope>
    <source>
        <strain evidence="3">K833</strain>
    </source>
</reference>
<evidence type="ECO:0000256" key="1">
    <source>
        <dbReference type="SAM" id="Phobius"/>
    </source>
</evidence>
<feature type="domain" description="VanZ-like" evidence="2">
    <location>
        <begin position="43"/>
        <end position="119"/>
    </location>
</feature>
<dbReference type="NCBIfam" id="NF037970">
    <property type="entry name" value="vanZ_1"/>
    <property type="match status" value="1"/>
</dbReference>
<organism evidence="3 4">
    <name type="scientific">Rhodopirellula islandica</name>
    <dbReference type="NCBI Taxonomy" id="595434"/>
    <lineage>
        <taxon>Bacteria</taxon>
        <taxon>Pseudomonadati</taxon>
        <taxon>Planctomycetota</taxon>
        <taxon>Planctomycetia</taxon>
        <taxon>Pirellulales</taxon>
        <taxon>Pirellulaceae</taxon>
        <taxon>Rhodopirellula</taxon>
    </lineage>
</organism>
<evidence type="ECO:0000313" key="4">
    <source>
        <dbReference type="Proteomes" id="UP000036367"/>
    </source>
</evidence>
<comment type="caution">
    <text evidence="3">The sequence shown here is derived from an EMBL/GenBank/DDBJ whole genome shotgun (WGS) entry which is preliminary data.</text>
</comment>
<dbReference type="EMBL" id="LECT01000016">
    <property type="protein sequence ID" value="KLU06207.1"/>
    <property type="molecule type" value="Genomic_DNA"/>
</dbReference>